<reference evidence="1 2" key="1">
    <citation type="journal article" date="2018" name="Front. Microbiol.">
        <title>Genome-Wide Analysis of Corynespora cassiicola Leaf Fall Disease Putative Effectors.</title>
        <authorList>
            <person name="Lopez D."/>
            <person name="Ribeiro S."/>
            <person name="Label P."/>
            <person name="Fumanal B."/>
            <person name="Venisse J.S."/>
            <person name="Kohler A."/>
            <person name="de Oliveira R.R."/>
            <person name="Labutti K."/>
            <person name="Lipzen A."/>
            <person name="Lail K."/>
            <person name="Bauer D."/>
            <person name="Ohm R.A."/>
            <person name="Barry K.W."/>
            <person name="Spatafora J."/>
            <person name="Grigoriev I.V."/>
            <person name="Martin F.M."/>
            <person name="Pujade-Renaud V."/>
        </authorList>
    </citation>
    <scope>NUCLEOTIDE SEQUENCE [LARGE SCALE GENOMIC DNA]</scope>
    <source>
        <strain evidence="1 2">Philippines</strain>
    </source>
</reference>
<dbReference type="EMBL" id="KZ678132">
    <property type="protein sequence ID" value="PSN69613.1"/>
    <property type="molecule type" value="Genomic_DNA"/>
</dbReference>
<sequence>MAFAPNHDHLARYRHGPKVQSRVLITKTASRNVISDASTYQRWFGNGPGWLSDRAWIYYVRKGFRLLGMMESGIKTGAENLLTPPLSSTASVDFSDECSRWGYLESRRHNCDVTEFHYGISNMLLDLDISTRDNNWQRWELVHGKYGRGAENIDLQKYTVDGRQLRATGAIFTMAMNINDGFLIMERRYGPAFMATKRNPPVPQDQLPQLQRASDITYGMWKDKAGDKVDGIRYILNWGVQNAQTQAVIRRALDSMGEDLNYWPGVSWPTDSEQAKAILGTPNGIATSFFLIQHKAELGNLGISGVAVFLPHSFKLSEPAILYALKDLDEDDAGESEGREGIAKREMLRVLNKL</sequence>
<dbReference type="AlphaFoldDB" id="A0A2T2NW29"/>
<gene>
    <name evidence="1" type="ORF">BS50DRAFT_585156</name>
</gene>
<name>A0A2T2NW29_CORCC</name>
<proteinExistence type="predicted"/>
<protein>
    <submittedName>
        <fullName evidence="1">Uncharacterized protein</fullName>
    </submittedName>
</protein>
<accession>A0A2T2NW29</accession>
<dbReference type="STRING" id="1448308.A0A2T2NW29"/>
<organism evidence="1 2">
    <name type="scientific">Corynespora cassiicola Philippines</name>
    <dbReference type="NCBI Taxonomy" id="1448308"/>
    <lineage>
        <taxon>Eukaryota</taxon>
        <taxon>Fungi</taxon>
        <taxon>Dikarya</taxon>
        <taxon>Ascomycota</taxon>
        <taxon>Pezizomycotina</taxon>
        <taxon>Dothideomycetes</taxon>
        <taxon>Pleosporomycetidae</taxon>
        <taxon>Pleosporales</taxon>
        <taxon>Corynesporascaceae</taxon>
        <taxon>Corynespora</taxon>
    </lineage>
</organism>
<dbReference type="OrthoDB" id="5337308at2759"/>
<dbReference type="Proteomes" id="UP000240883">
    <property type="component" value="Unassembled WGS sequence"/>
</dbReference>
<evidence type="ECO:0000313" key="2">
    <source>
        <dbReference type="Proteomes" id="UP000240883"/>
    </source>
</evidence>
<evidence type="ECO:0000313" key="1">
    <source>
        <dbReference type="EMBL" id="PSN69613.1"/>
    </source>
</evidence>
<keyword evidence="2" id="KW-1185">Reference proteome</keyword>